<comment type="caution">
    <text evidence="3">The sequence shown here is derived from an EMBL/GenBank/DDBJ whole genome shotgun (WGS) entry which is preliminary data.</text>
</comment>
<dbReference type="EMBL" id="SWCJ01000003">
    <property type="protein sequence ID" value="TKB56832.1"/>
    <property type="molecule type" value="Genomic_DNA"/>
</dbReference>
<organism evidence="3 4">
    <name type="scientific">Ferrimonas aestuarii</name>
    <dbReference type="NCBI Taxonomy" id="2569539"/>
    <lineage>
        <taxon>Bacteria</taxon>
        <taxon>Pseudomonadati</taxon>
        <taxon>Pseudomonadota</taxon>
        <taxon>Gammaproteobacteria</taxon>
        <taxon>Alteromonadales</taxon>
        <taxon>Ferrimonadaceae</taxon>
        <taxon>Ferrimonas</taxon>
    </lineage>
</organism>
<evidence type="ECO:0000313" key="3">
    <source>
        <dbReference type="EMBL" id="TKB56832.1"/>
    </source>
</evidence>
<proteinExistence type="predicted"/>
<keyword evidence="3" id="KW-0413">Isomerase</keyword>
<dbReference type="SUPFAM" id="SSF54626">
    <property type="entry name" value="Chalcone isomerase"/>
    <property type="match status" value="1"/>
</dbReference>
<feature type="domain" description="Chalcone isomerase" evidence="2">
    <location>
        <begin position="26"/>
        <end position="189"/>
    </location>
</feature>
<evidence type="ECO:0000256" key="1">
    <source>
        <dbReference type="SAM" id="SignalP"/>
    </source>
</evidence>
<dbReference type="Pfam" id="PF16036">
    <property type="entry name" value="Chalcone_3"/>
    <property type="match status" value="1"/>
</dbReference>
<dbReference type="Proteomes" id="UP000305675">
    <property type="component" value="Unassembled WGS sequence"/>
</dbReference>
<feature type="chain" id="PRO_5020293243" evidence="1">
    <location>
        <begin position="26"/>
        <end position="190"/>
    </location>
</feature>
<gene>
    <name evidence="3" type="ORF">FCL42_06785</name>
</gene>
<dbReference type="OrthoDB" id="270742at2"/>
<reference evidence="3 4" key="1">
    <citation type="submission" date="2019-04" db="EMBL/GenBank/DDBJ databases">
        <authorList>
            <person name="Hwang J.C."/>
        </authorList>
    </citation>
    <scope>NUCLEOTIDE SEQUENCE [LARGE SCALE GENOMIC DNA]</scope>
    <source>
        <strain evidence="3 4">IMCC35002</strain>
    </source>
</reference>
<protein>
    <submittedName>
        <fullName evidence="3">Chalcone isomerase</fullName>
    </submittedName>
</protein>
<dbReference type="Gene3D" id="3.50.70.10">
    <property type="match status" value="1"/>
</dbReference>
<feature type="signal peptide" evidence="1">
    <location>
        <begin position="1"/>
        <end position="25"/>
    </location>
</feature>
<keyword evidence="1" id="KW-0732">Signal</keyword>
<evidence type="ECO:0000259" key="2">
    <source>
        <dbReference type="Pfam" id="PF16036"/>
    </source>
</evidence>
<dbReference type="InterPro" id="IPR036298">
    <property type="entry name" value="Chalcone_isomerase_sf"/>
</dbReference>
<evidence type="ECO:0000313" key="4">
    <source>
        <dbReference type="Proteomes" id="UP000305675"/>
    </source>
</evidence>
<dbReference type="InterPro" id="IPR016088">
    <property type="entry name" value="Chalcone_isomerase_3-sand"/>
</dbReference>
<dbReference type="InterPro" id="IPR016087">
    <property type="entry name" value="Chalcone_isomerase"/>
</dbReference>
<dbReference type="AlphaFoldDB" id="A0A4U1BR36"/>
<keyword evidence="4" id="KW-1185">Reference proteome</keyword>
<accession>A0A4U1BR36</accession>
<dbReference type="GO" id="GO:0016872">
    <property type="term" value="F:intramolecular lyase activity"/>
    <property type="evidence" value="ECO:0007669"/>
    <property type="project" value="InterPro"/>
</dbReference>
<sequence length="190" mass="20997">MVTLMKKLLLSSLIIAGTFAAPTYALDIADITIQDQIVIENNQQQLRGAGIRSKFFMDLYVCSLYNQSPLTADEIMAGETPASIQMNILSSMITSEKLTASMEEGFENSAGDELPQIQDMVNQFTGAFSEPVSEGDQFRIVSLPDTGVSLYKNGKQLVTINNEQFRRILLGIWLGDDPLSDDLKEEMMGE</sequence>
<name>A0A4U1BR36_9GAMM</name>